<organism evidence="2 3">
    <name type="scientific">Symbiodinium microadriaticum</name>
    <name type="common">Dinoflagellate</name>
    <name type="synonym">Zooxanthella microadriatica</name>
    <dbReference type="NCBI Taxonomy" id="2951"/>
    <lineage>
        <taxon>Eukaryota</taxon>
        <taxon>Sar</taxon>
        <taxon>Alveolata</taxon>
        <taxon>Dinophyceae</taxon>
        <taxon>Suessiales</taxon>
        <taxon>Symbiodiniaceae</taxon>
        <taxon>Symbiodinium</taxon>
    </lineage>
</organism>
<accession>A0A1Q9CQ47</accession>
<dbReference type="EMBL" id="LSRX01000999">
    <property type="protein sequence ID" value="OLP85025.1"/>
    <property type="molecule type" value="Genomic_DNA"/>
</dbReference>
<evidence type="ECO:0000256" key="1">
    <source>
        <dbReference type="SAM" id="MobiDB-lite"/>
    </source>
</evidence>
<proteinExistence type="predicted"/>
<dbReference type="AlphaFoldDB" id="A0A1Q9CQ47"/>
<dbReference type="Proteomes" id="UP000186817">
    <property type="component" value="Unassembled WGS sequence"/>
</dbReference>
<keyword evidence="3" id="KW-1185">Reference proteome</keyword>
<feature type="region of interest" description="Disordered" evidence="1">
    <location>
        <begin position="136"/>
        <end position="157"/>
    </location>
</feature>
<sequence length="283" mass="32168">MLLEPPMLTHLPSSLWTDLLELPAPRWVTFWEEFKQPEFLTRLPMCYLFPEEAGVLVQRETSVSLIASASDGSVLTLSAGSFAQVVREDFRFFPDSDADSYRYPPQFQPIDVRPRFMYSIGPLAFEHDYSAMYEQAEPTASAHPADSIDFEADGSPPAPDVDLPDLLRRFRSLDLRVRVLEAERSGAQQVDTLRTRLQTVASRLVLAPQASDAVPLPPVCLYRDPQPGRQKHLNRQELWAALQLKPIYRPDVEWTYWELLGDDVRVPPASFCDELVDAPKQPL</sequence>
<protein>
    <submittedName>
        <fullName evidence="2">Uncharacterized protein</fullName>
    </submittedName>
</protein>
<comment type="caution">
    <text evidence="2">The sequence shown here is derived from an EMBL/GenBank/DDBJ whole genome shotgun (WGS) entry which is preliminary data.</text>
</comment>
<evidence type="ECO:0000313" key="3">
    <source>
        <dbReference type="Proteomes" id="UP000186817"/>
    </source>
</evidence>
<evidence type="ECO:0000313" key="2">
    <source>
        <dbReference type="EMBL" id="OLP85025.1"/>
    </source>
</evidence>
<gene>
    <name evidence="2" type="ORF">AK812_SmicGene34020</name>
</gene>
<reference evidence="2 3" key="1">
    <citation type="submission" date="2016-02" db="EMBL/GenBank/DDBJ databases">
        <title>Genome analysis of coral dinoflagellate symbionts highlights evolutionary adaptations to a symbiotic lifestyle.</title>
        <authorList>
            <person name="Aranda M."/>
            <person name="Li Y."/>
            <person name="Liew Y.J."/>
            <person name="Baumgarten S."/>
            <person name="Simakov O."/>
            <person name="Wilson M."/>
            <person name="Piel J."/>
            <person name="Ashoor H."/>
            <person name="Bougouffa S."/>
            <person name="Bajic V.B."/>
            <person name="Ryu T."/>
            <person name="Ravasi T."/>
            <person name="Bayer T."/>
            <person name="Micklem G."/>
            <person name="Kim H."/>
            <person name="Bhak J."/>
            <person name="Lajeunesse T.C."/>
            <person name="Voolstra C.R."/>
        </authorList>
    </citation>
    <scope>NUCLEOTIDE SEQUENCE [LARGE SCALE GENOMIC DNA]</scope>
    <source>
        <strain evidence="2 3">CCMP2467</strain>
    </source>
</reference>
<name>A0A1Q9CQ47_SYMMI</name>